<evidence type="ECO:0000313" key="6">
    <source>
        <dbReference type="EMBL" id="TMQ57487.1"/>
    </source>
</evidence>
<dbReference type="PROSITE" id="PS00600">
    <property type="entry name" value="AA_TRANSFER_CLASS_3"/>
    <property type="match status" value="1"/>
</dbReference>
<evidence type="ECO:0000313" key="7">
    <source>
        <dbReference type="Proteomes" id="UP000316852"/>
    </source>
</evidence>
<keyword evidence="3 6" id="KW-0808">Transferase</keyword>
<organism evidence="6 7">
    <name type="scientific">Eiseniibacteriota bacterium</name>
    <dbReference type="NCBI Taxonomy" id="2212470"/>
    <lineage>
        <taxon>Bacteria</taxon>
        <taxon>Candidatus Eiseniibacteriota</taxon>
    </lineage>
</organism>
<comment type="cofactor">
    <cofactor evidence="1">
        <name>pyridoxal 5'-phosphate</name>
        <dbReference type="ChEBI" id="CHEBI:597326"/>
    </cofactor>
</comment>
<keyword evidence="4 5" id="KW-0663">Pyridoxal phosphate</keyword>
<dbReference type="Pfam" id="PF00202">
    <property type="entry name" value="Aminotran_3"/>
    <property type="match status" value="1"/>
</dbReference>
<dbReference type="GO" id="GO:0008483">
    <property type="term" value="F:transaminase activity"/>
    <property type="evidence" value="ECO:0007669"/>
    <property type="project" value="UniProtKB-KW"/>
</dbReference>
<evidence type="ECO:0000256" key="2">
    <source>
        <dbReference type="ARBA" id="ARBA00022576"/>
    </source>
</evidence>
<keyword evidence="2 6" id="KW-0032">Aminotransferase</keyword>
<dbReference type="Proteomes" id="UP000316852">
    <property type="component" value="Unassembled WGS sequence"/>
</dbReference>
<dbReference type="PANTHER" id="PTHR11986">
    <property type="entry name" value="AMINOTRANSFERASE CLASS III"/>
    <property type="match status" value="1"/>
</dbReference>
<dbReference type="InterPro" id="IPR015422">
    <property type="entry name" value="PyrdxlP-dep_Trfase_small"/>
</dbReference>
<dbReference type="InterPro" id="IPR050103">
    <property type="entry name" value="Class-III_PLP-dep_AT"/>
</dbReference>
<dbReference type="SUPFAM" id="SSF53383">
    <property type="entry name" value="PLP-dependent transferases"/>
    <property type="match status" value="1"/>
</dbReference>
<comment type="similarity">
    <text evidence="5">Belongs to the class-III pyridoxal-phosphate-dependent aminotransferase family.</text>
</comment>
<dbReference type="GO" id="GO:0042802">
    <property type="term" value="F:identical protein binding"/>
    <property type="evidence" value="ECO:0007669"/>
    <property type="project" value="TreeGrafter"/>
</dbReference>
<dbReference type="InterPro" id="IPR005814">
    <property type="entry name" value="Aminotrans_3"/>
</dbReference>
<sequence>MSARERLDGTELPRIVVPPPGPRSRAAARRLRRREGAAIWGAGENPIVWSRGRGAVVVDLDGNRYVDLTAGFGVLSLGQAAPEVARAVSAQSRKLTQGLGDLMPHEAREKLVRRLAALGGRVLDRVLLASTGAEAVELALKTAHVATGRRRVVSFTGAYHGQSYGALAVTDTPGLGAPFAGQIADLAIRVPFPYEYRCPLARRCDRCDLRCLDSAFEIVDRELHGPDPPGAVLVEPVQGRSGCVLPPPDFLPRLRARTRERGLILILDEVMTGAGRTGPFWAWERGGDSAAPDLLVAGKGIGGGVAIAALLGRDEVMESWRKHVLPSGEAPHSSTFYGHPLACAGALRAIDRLAAPETRAHVERAGALFATGLRSLHERCPAVGDVRAAGLMAAIELVRDRESREPAPRLTATVVGALLREGVLAYPGGVHDNVICFTPPLTITEEQLGHAVGAIGRAIQMSCGMYPMGDWK</sequence>
<dbReference type="GO" id="GO:0030170">
    <property type="term" value="F:pyridoxal phosphate binding"/>
    <property type="evidence" value="ECO:0007669"/>
    <property type="project" value="InterPro"/>
</dbReference>
<dbReference type="PIRSF" id="PIRSF000521">
    <property type="entry name" value="Transaminase_4ab_Lys_Orn"/>
    <property type="match status" value="1"/>
</dbReference>
<dbReference type="EMBL" id="VBOW01000063">
    <property type="protein sequence ID" value="TMQ57487.1"/>
    <property type="molecule type" value="Genomic_DNA"/>
</dbReference>
<protein>
    <submittedName>
        <fullName evidence="6">Aspartate aminotransferase family protein</fullName>
    </submittedName>
</protein>
<dbReference type="InterPro" id="IPR049704">
    <property type="entry name" value="Aminotrans_3_PPA_site"/>
</dbReference>
<dbReference type="Gene3D" id="3.40.640.10">
    <property type="entry name" value="Type I PLP-dependent aspartate aminotransferase-like (Major domain)"/>
    <property type="match status" value="1"/>
</dbReference>
<reference evidence="6 7" key="1">
    <citation type="journal article" date="2019" name="Nat. Microbiol.">
        <title>Mediterranean grassland soil C-N compound turnover is dependent on rainfall and depth, and is mediated by genomically divergent microorganisms.</title>
        <authorList>
            <person name="Diamond S."/>
            <person name="Andeer P.F."/>
            <person name="Li Z."/>
            <person name="Crits-Christoph A."/>
            <person name="Burstein D."/>
            <person name="Anantharaman K."/>
            <person name="Lane K.R."/>
            <person name="Thomas B.C."/>
            <person name="Pan C."/>
            <person name="Northen T.R."/>
            <person name="Banfield J.F."/>
        </authorList>
    </citation>
    <scope>NUCLEOTIDE SEQUENCE [LARGE SCALE GENOMIC DNA]</scope>
    <source>
        <strain evidence="6">WS_6</strain>
    </source>
</reference>
<dbReference type="InterPro" id="IPR015424">
    <property type="entry name" value="PyrdxlP-dep_Trfase"/>
</dbReference>
<dbReference type="InterPro" id="IPR015421">
    <property type="entry name" value="PyrdxlP-dep_Trfase_major"/>
</dbReference>
<dbReference type="PANTHER" id="PTHR11986:SF79">
    <property type="entry name" value="ACETYLORNITHINE AMINOTRANSFERASE, MITOCHONDRIAL"/>
    <property type="match status" value="1"/>
</dbReference>
<dbReference type="CDD" id="cd00610">
    <property type="entry name" value="OAT_like"/>
    <property type="match status" value="1"/>
</dbReference>
<dbReference type="AlphaFoldDB" id="A0A538T1H8"/>
<evidence type="ECO:0000256" key="3">
    <source>
        <dbReference type="ARBA" id="ARBA00022679"/>
    </source>
</evidence>
<name>A0A538T1H8_UNCEI</name>
<accession>A0A538T1H8</accession>
<gene>
    <name evidence="6" type="ORF">E6K76_10345</name>
</gene>
<proteinExistence type="inferred from homology"/>
<evidence type="ECO:0000256" key="5">
    <source>
        <dbReference type="RuleBase" id="RU003560"/>
    </source>
</evidence>
<evidence type="ECO:0000256" key="1">
    <source>
        <dbReference type="ARBA" id="ARBA00001933"/>
    </source>
</evidence>
<evidence type="ECO:0000256" key="4">
    <source>
        <dbReference type="ARBA" id="ARBA00022898"/>
    </source>
</evidence>
<dbReference type="Gene3D" id="3.90.1150.10">
    <property type="entry name" value="Aspartate Aminotransferase, domain 1"/>
    <property type="match status" value="1"/>
</dbReference>
<comment type="caution">
    <text evidence="6">The sequence shown here is derived from an EMBL/GenBank/DDBJ whole genome shotgun (WGS) entry which is preliminary data.</text>
</comment>